<gene>
    <name evidence="2" type="ORF">HRUBRA_00501</name>
</gene>
<evidence type="ECO:0000313" key="3">
    <source>
        <dbReference type="Proteomes" id="UP000029640"/>
    </source>
</evidence>
<comment type="caution">
    <text evidence="2">The sequence shown here is derived from an EMBL/GenBank/DDBJ whole genome shotgun (WGS) entry which is preliminary data.</text>
</comment>
<evidence type="ECO:0000313" key="2">
    <source>
        <dbReference type="EMBL" id="KGE05028.1"/>
    </source>
</evidence>
<name>A0A095VVH3_9GAMM</name>
<evidence type="ECO:0000256" key="1">
    <source>
        <dbReference type="SAM" id="Coils"/>
    </source>
</evidence>
<protein>
    <submittedName>
        <fullName evidence="2">Uncharacterized protein</fullName>
    </submittedName>
</protein>
<dbReference type="STRING" id="1265313.HRUBRA_00501"/>
<dbReference type="AlphaFoldDB" id="A0A095VVH3"/>
<organism evidence="2 3">
    <name type="scientific">Pseudohaliea rubra DSM 19751</name>
    <dbReference type="NCBI Taxonomy" id="1265313"/>
    <lineage>
        <taxon>Bacteria</taxon>
        <taxon>Pseudomonadati</taxon>
        <taxon>Pseudomonadota</taxon>
        <taxon>Gammaproteobacteria</taxon>
        <taxon>Cellvibrionales</taxon>
        <taxon>Halieaceae</taxon>
        <taxon>Pseudohaliea</taxon>
    </lineage>
</organism>
<reference evidence="2 3" key="1">
    <citation type="journal article" date="2014" name="Genome Announc.">
        <title>Genome Sequence of Gammaproteobacterial Pseudohaliea rubra Type Strain DSM 19751, Isolated from Coastal Seawater of the Mediterranean Sea.</title>
        <authorList>
            <person name="Spring S."/>
            <person name="Fiebig A."/>
            <person name="Riedel T."/>
            <person name="Goker M."/>
            <person name="Klenk H.P."/>
        </authorList>
    </citation>
    <scope>NUCLEOTIDE SEQUENCE [LARGE SCALE GENOMIC DNA]</scope>
    <source>
        <strain evidence="2 3">DSM 19751</strain>
    </source>
</reference>
<keyword evidence="1" id="KW-0175">Coiled coil</keyword>
<sequence length="194" mass="21181">MQPFKLWAPVAGLALTLLAGCAGQPPATTADSGSADAREVELNLNLPDPRDCNCPEPGADYTFLERGFRALAAGDSIEAVQYFQRYRRLEKNPTAAWEADVAIAYVSMLPNSPFYDLEAATVASAELQARQPTAQAPHDTAVLLTRALEALVELARHLDDLEGSNAILRQDLEKREQALRRLRELTLGQPATPR</sequence>
<dbReference type="eggNOG" id="ENOG5033SZ8">
    <property type="taxonomic scope" value="Bacteria"/>
</dbReference>
<dbReference type="HOGENOM" id="CLU_1400786_0_0_6"/>
<dbReference type="Proteomes" id="UP000029640">
    <property type="component" value="Unassembled WGS sequence"/>
</dbReference>
<dbReference type="EMBL" id="AUVB01000013">
    <property type="protein sequence ID" value="KGE05028.1"/>
    <property type="molecule type" value="Genomic_DNA"/>
</dbReference>
<dbReference type="RefSeq" id="WP_201771502.1">
    <property type="nucleotide sequence ID" value="NZ_KN234746.1"/>
</dbReference>
<dbReference type="PROSITE" id="PS51257">
    <property type="entry name" value="PROKAR_LIPOPROTEIN"/>
    <property type="match status" value="1"/>
</dbReference>
<feature type="coiled-coil region" evidence="1">
    <location>
        <begin position="158"/>
        <end position="185"/>
    </location>
</feature>
<keyword evidence="3" id="KW-1185">Reference proteome</keyword>
<accession>A0A095VVH3</accession>
<proteinExistence type="predicted"/>